<comment type="subcellular location">
    <subcellularLocation>
        <location evidence="1">Endomembrane system</location>
        <topology evidence="1">Multi-pass membrane protein</topology>
    </subcellularLocation>
</comment>
<evidence type="ECO:0000313" key="10">
    <source>
        <dbReference type="EMBL" id="MCQ8184315.1"/>
    </source>
</evidence>
<evidence type="ECO:0000256" key="7">
    <source>
        <dbReference type="SAM" id="MobiDB-lite"/>
    </source>
</evidence>
<dbReference type="InterPro" id="IPR006694">
    <property type="entry name" value="Fatty_acid_hydroxylase"/>
</dbReference>
<evidence type="ECO:0000256" key="8">
    <source>
        <dbReference type="SAM" id="Phobius"/>
    </source>
</evidence>
<dbReference type="GO" id="GO:0012505">
    <property type="term" value="C:endomembrane system"/>
    <property type="evidence" value="ECO:0007669"/>
    <property type="project" value="UniProtKB-SubCell"/>
</dbReference>
<dbReference type="InterPro" id="IPR051689">
    <property type="entry name" value="Sterol_desaturase/TMEM195"/>
</dbReference>
<keyword evidence="11" id="KW-1185">Reference proteome</keyword>
<dbReference type="RefSeq" id="WP_256618120.1">
    <property type="nucleotide sequence ID" value="NZ_JANIBC010000001.1"/>
</dbReference>
<dbReference type="GO" id="GO:0016020">
    <property type="term" value="C:membrane"/>
    <property type="evidence" value="ECO:0007669"/>
    <property type="project" value="GOC"/>
</dbReference>
<dbReference type="AlphaFoldDB" id="A0A9X2L764"/>
<dbReference type="EMBL" id="JANIBC010000001">
    <property type="protein sequence ID" value="MCQ8184315.1"/>
    <property type="molecule type" value="Genomic_DNA"/>
</dbReference>
<dbReference type="GO" id="GO:0008610">
    <property type="term" value="P:lipid biosynthetic process"/>
    <property type="evidence" value="ECO:0007669"/>
    <property type="project" value="InterPro"/>
</dbReference>
<keyword evidence="2 8" id="KW-0812">Transmembrane</keyword>
<dbReference type="Pfam" id="PF04116">
    <property type="entry name" value="FA_hydroxylase"/>
    <property type="match status" value="1"/>
</dbReference>
<protein>
    <submittedName>
        <fullName evidence="10">Sterol desaturase family protein</fullName>
    </submittedName>
</protein>
<organism evidence="10 11">
    <name type="scientific">Parvularcula maris</name>
    <dbReference type="NCBI Taxonomy" id="2965077"/>
    <lineage>
        <taxon>Bacteria</taxon>
        <taxon>Pseudomonadati</taxon>
        <taxon>Pseudomonadota</taxon>
        <taxon>Alphaproteobacteria</taxon>
        <taxon>Parvularculales</taxon>
        <taxon>Parvularculaceae</taxon>
        <taxon>Parvularcula</taxon>
    </lineage>
</organism>
<proteinExistence type="predicted"/>
<feature type="region of interest" description="Disordered" evidence="7">
    <location>
        <begin position="222"/>
        <end position="242"/>
    </location>
</feature>
<sequence length="242" mass="27481">METGLTIGVGIALAVWLFWERLSPAHRRPSRPRLIKNVALGMLGVLTTMAIVTPVSLAAAEFGPAWREETPFWLRFLPDLIALEFFIYWWHRANHELPVLWRFHRVHHYDEFLDVTSALRFHPGEVALSAAVRGFFVLALDISVEAILLFDALVIISAGFHHANLQLPKAVDETMRRAVVTPRHHRVHHVPRREATDSNYGTLTTLFDRLFGSFRREETEGQYGVEGQSDKGLGALAADPFR</sequence>
<accession>A0A9X2L764</accession>
<reference evidence="10" key="1">
    <citation type="submission" date="2022-07" db="EMBL/GenBank/DDBJ databases">
        <title>Parvularcula maris sp. nov., an algicidal bacterium isolated from seawater.</title>
        <authorList>
            <person name="Li F."/>
        </authorList>
    </citation>
    <scope>NUCLEOTIDE SEQUENCE</scope>
    <source>
        <strain evidence="10">BGMRC 0090</strain>
    </source>
</reference>
<feature type="transmembrane region" description="Helical" evidence="8">
    <location>
        <begin position="6"/>
        <end position="22"/>
    </location>
</feature>
<dbReference type="GO" id="GO:0006643">
    <property type="term" value="P:membrane lipid metabolic process"/>
    <property type="evidence" value="ECO:0007669"/>
    <property type="project" value="TreeGrafter"/>
</dbReference>
<dbReference type="GO" id="GO:0050479">
    <property type="term" value="F:glyceryl-ether monooxygenase activity"/>
    <property type="evidence" value="ECO:0007669"/>
    <property type="project" value="TreeGrafter"/>
</dbReference>
<dbReference type="GO" id="GO:0005506">
    <property type="term" value="F:iron ion binding"/>
    <property type="evidence" value="ECO:0007669"/>
    <property type="project" value="InterPro"/>
</dbReference>
<comment type="caution">
    <text evidence="10">The sequence shown here is derived from an EMBL/GenBank/DDBJ whole genome shotgun (WGS) entry which is preliminary data.</text>
</comment>
<evidence type="ECO:0000256" key="2">
    <source>
        <dbReference type="ARBA" id="ARBA00022692"/>
    </source>
</evidence>
<dbReference type="Proteomes" id="UP001142610">
    <property type="component" value="Unassembled WGS sequence"/>
</dbReference>
<dbReference type="PANTHER" id="PTHR21624:SF1">
    <property type="entry name" value="ALKYLGLYCEROL MONOOXYGENASE"/>
    <property type="match status" value="1"/>
</dbReference>
<evidence type="ECO:0000256" key="6">
    <source>
        <dbReference type="ARBA" id="ARBA00023136"/>
    </source>
</evidence>
<name>A0A9X2L764_9PROT</name>
<keyword evidence="6 8" id="KW-0472">Membrane</keyword>
<evidence type="ECO:0000256" key="3">
    <source>
        <dbReference type="ARBA" id="ARBA00022989"/>
    </source>
</evidence>
<evidence type="ECO:0000313" key="11">
    <source>
        <dbReference type="Proteomes" id="UP001142610"/>
    </source>
</evidence>
<evidence type="ECO:0000256" key="4">
    <source>
        <dbReference type="ARBA" id="ARBA00023002"/>
    </source>
</evidence>
<evidence type="ECO:0000256" key="5">
    <source>
        <dbReference type="ARBA" id="ARBA00023098"/>
    </source>
</evidence>
<evidence type="ECO:0000259" key="9">
    <source>
        <dbReference type="Pfam" id="PF04116"/>
    </source>
</evidence>
<feature type="domain" description="Fatty acid hydroxylase" evidence="9">
    <location>
        <begin position="80"/>
        <end position="213"/>
    </location>
</feature>
<feature type="transmembrane region" description="Helical" evidence="8">
    <location>
        <begin position="34"/>
        <end position="60"/>
    </location>
</feature>
<keyword evidence="3 8" id="KW-1133">Transmembrane helix</keyword>
<gene>
    <name evidence="10" type="ORF">NOG11_02845</name>
</gene>
<dbReference type="PANTHER" id="PTHR21624">
    <property type="entry name" value="STEROL DESATURASE-RELATED PROTEIN"/>
    <property type="match status" value="1"/>
</dbReference>
<evidence type="ECO:0000256" key="1">
    <source>
        <dbReference type="ARBA" id="ARBA00004127"/>
    </source>
</evidence>
<keyword evidence="5" id="KW-0443">Lipid metabolism</keyword>
<keyword evidence="4" id="KW-0560">Oxidoreductase</keyword>